<comment type="similarity">
    <text evidence="3">Belongs to the peptidase U32 family.</text>
</comment>
<dbReference type="PANTHER" id="PTHR30217">
    <property type="entry name" value="PEPTIDASE U32 FAMILY"/>
    <property type="match status" value="1"/>
</dbReference>
<evidence type="ECO:0000256" key="2">
    <source>
        <dbReference type="ARBA" id="ARBA00022801"/>
    </source>
</evidence>
<dbReference type="Proteomes" id="UP000186777">
    <property type="component" value="Unassembled WGS sequence"/>
</dbReference>
<evidence type="ECO:0000256" key="3">
    <source>
        <dbReference type="ARBA" id="ARBA00038374"/>
    </source>
</evidence>
<dbReference type="GO" id="GO:0008233">
    <property type="term" value="F:peptidase activity"/>
    <property type="evidence" value="ECO:0007669"/>
    <property type="project" value="UniProtKB-KW"/>
</dbReference>
<comment type="caution">
    <text evidence="5">The sequence shown here is derived from an EMBL/GenBank/DDBJ whole genome shotgun (WGS) entry which is preliminary data.</text>
</comment>
<dbReference type="Pfam" id="PF01136">
    <property type="entry name" value="Peptidase_U32"/>
    <property type="match status" value="1"/>
</dbReference>
<dbReference type="RefSeq" id="WP_303679559.1">
    <property type="nucleotide sequence ID" value="NZ_MNTG01000024.1"/>
</dbReference>
<dbReference type="GO" id="GO:0006508">
    <property type="term" value="P:proteolysis"/>
    <property type="evidence" value="ECO:0007669"/>
    <property type="project" value="UniProtKB-KW"/>
</dbReference>
<evidence type="ECO:0000259" key="4">
    <source>
        <dbReference type="Pfam" id="PF16325"/>
    </source>
</evidence>
<organism evidence="5 6">
    <name type="scientific">Phascolarctobacterium succinatutens</name>
    <dbReference type="NCBI Taxonomy" id="626940"/>
    <lineage>
        <taxon>Bacteria</taxon>
        <taxon>Bacillati</taxon>
        <taxon>Bacillota</taxon>
        <taxon>Negativicutes</taxon>
        <taxon>Acidaminococcales</taxon>
        <taxon>Acidaminococcaceae</taxon>
        <taxon>Phascolarctobacterium</taxon>
    </lineage>
</organism>
<dbReference type="Gene3D" id="2.40.30.10">
    <property type="entry name" value="Translation factors"/>
    <property type="match status" value="1"/>
</dbReference>
<dbReference type="InterPro" id="IPR001539">
    <property type="entry name" value="Peptidase_U32"/>
</dbReference>
<protein>
    <submittedName>
        <fullName evidence="5">Peptidase U32</fullName>
    </submittedName>
</protein>
<keyword evidence="2" id="KW-0378">Hydrolase</keyword>
<reference evidence="5 6" key="1">
    <citation type="journal article" date="2016" name="Nat. Biotechnol.">
        <title>Measurement of bacterial replication rates in microbial communities.</title>
        <authorList>
            <person name="Brown C.T."/>
            <person name="Olm M.R."/>
            <person name="Thomas B.C."/>
            <person name="Banfield J.F."/>
        </authorList>
    </citation>
    <scope>NUCLEOTIDE SEQUENCE [LARGE SCALE GENOMIC DNA]</scope>
    <source>
        <strain evidence="5">46_33</strain>
    </source>
</reference>
<feature type="domain" description="Peptidase family U32 C-terminal" evidence="4">
    <location>
        <begin position="327"/>
        <end position="409"/>
    </location>
</feature>
<dbReference type="InterPro" id="IPR051454">
    <property type="entry name" value="RNA/ubiquinone_mod_enzymes"/>
</dbReference>
<evidence type="ECO:0000256" key="1">
    <source>
        <dbReference type="ARBA" id="ARBA00022670"/>
    </source>
</evidence>
<evidence type="ECO:0000313" key="6">
    <source>
        <dbReference type="Proteomes" id="UP000186777"/>
    </source>
</evidence>
<proteinExistence type="inferred from homology"/>
<dbReference type="PROSITE" id="PS01276">
    <property type="entry name" value="PEPTIDASE_U32"/>
    <property type="match status" value="1"/>
</dbReference>
<dbReference type="AlphaFoldDB" id="A0A1Q6R775"/>
<dbReference type="EMBL" id="MNTG01000024">
    <property type="protein sequence ID" value="OLA38212.1"/>
    <property type="molecule type" value="Genomic_DNA"/>
</dbReference>
<name>A0A1Q6R775_9FIRM</name>
<sequence length="415" mass="46603">MSRNLVKPELLAPAGNMEKGKMALLYGADAIYLGGKLFGLRAFANNFSLEEIAEMAEYAHSLGKKVYVTVNIFAHNEDIDRLPDYLRGLQQAKVDVLLISDLGVWSTARQVVPDMPLHVSTQANTTNYATVQAWEQLGAERVVLARELSLAEISEISEKTSVELETFVHGAMCISYSGRCLLSAYLTGRDGNRGACTQACRWEYNMYKLGEQKRPGEYFDLEEDEHGTYVMNSKDLCLIEYLPELMRAGVCSLKIEGRMKSVHYVATVVSVYRKAIDQCWADMEHYSVPEAWITELNKVSHRQYTTGFAVAKPDRNAQVYTSSKYEQTHDFVGIVTGYDAEKKRAYFEQRNNVKAGEPLELLMPDGSTVPFVLTEMLDEAGTPIDCAPHAQQKFSAASDKPLLQFSLLRRKVVKE</sequence>
<dbReference type="STRING" id="626940.BHW43_03715"/>
<evidence type="ECO:0000313" key="5">
    <source>
        <dbReference type="EMBL" id="OLA38212.1"/>
    </source>
</evidence>
<accession>A0A1Q6R775</accession>
<dbReference type="PANTHER" id="PTHR30217:SF6">
    <property type="entry name" value="TRNA HYDROXYLATION PROTEIN P"/>
    <property type="match status" value="1"/>
</dbReference>
<dbReference type="InterPro" id="IPR032525">
    <property type="entry name" value="Peptidase_U32_C"/>
</dbReference>
<keyword evidence="1" id="KW-0645">Protease</keyword>
<gene>
    <name evidence="5" type="ORF">BHW43_03715</name>
</gene>
<dbReference type="Pfam" id="PF16325">
    <property type="entry name" value="Peptidase_U32_C"/>
    <property type="match status" value="1"/>
</dbReference>